<feature type="transmembrane region" description="Helical" evidence="1">
    <location>
        <begin position="219"/>
        <end position="240"/>
    </location>
</feature>
<feature type="transmembrane region" description="Helical" evidence="1">
    <location>
        <begin position="6"/>
        <end position="23"/>
    </location>
</feature>
<protein>
    <submittedName>
        <fullName evidence="2">EpsG family protein</fullName>
    </submittedName>
</protein>
<feature type="transmembrane region" description="Helical" evidence="1">
    <location>
        <begin position="291"/>
        <end position="311"/>
    </location>
</feature>
<evidence type="ECO:0000256" key="1">
    <source>
        <dbReference type="SAM" id="Phobius"/>
    </source>
</evidence>
<keyword evidence="1" id="KW-0812">Transmembrane</keyword>
<name>A0ABY4F266_9BACI</name>
<feature type="transmembrane region" description="Helical" evidence="1">
    <location>
        <begin position="341"/>
        <end position="360"/>
    </location>
</feature>
<keyword evidence="1" id="KW-1133">Transmembrane helix</keyword>
<dbReference type="RefSeq" id="WP_244723877.1">
    <property type="nucleotide sequence ID" value="NZ_CP095072.1"/>
</dbReference>
<dbReference type="Proteomes" id="UP000831782">
    <property type="component" value="Chromosome"/>
</dbReference>
<sequence length="374" mass="44760">MFHIDLKSLVIYSSVFIVSILFIKEYQKKCSYYDSSVEIKSNDIVKRYTCLFFVSLIPTLIAGLRYGVGTDYFNYWDMFYWYNDLSLKELLINENERFFKLVIIISDFLFQNPIWMFVLSHFITMMFLLAAVTTYKNKFSYSFSLFIFFMSFWSFSLNITRQFIAVTIVLFAIKYILRRSFVKYVIFILIATQFHMSAIICIIFYFLNFKKSTLIQYLYYLMIIFTPIVLPFLIILISKIPLFQEYTTTYELGNPFQIDFIYSAKTFFWFLILVGPIIFYKNGVVNQKYNVLFNILILELPLVYMGNFNLFANRLALFPQIIQIIIIPLVISSIKNPKEKRLVFVYYCILYLFIYLQRFVFSNQGDIFPYISIF</sequence>
<reference evidence="2 3" key="1">
    <citation type="submission" date="2022-04" db="EMBL/GenBank/DDBJ databases">
        <title>Gracilibacillus sp. isolated from saltern.</title>
        <authorList>
            <person name="Won M."/>
            <person name="Lee C.-M."/>
            <person name="Woen H.-Y."/>
            <person name="Kwon S.-W."/>
        </authorList>
    </citation>
    <scope>NUCLEOTIDE SEQUENCE [LARGE SCALE GENOMIC DNA]</scope>
    <source>
        <strain evidence="2 3">SSWR10-1</strain>
    </source>
</reference>
<feature type="transmembrane region" description="Helical" evidence="1">
    <location>
        <begin position="317"/>
        <end position="334"/>
    </location>
</feature>
<dbReference type="Pfam" id="PF14897">
    <property type="entry name" value="EpsG"/>
    <property type="match status" value="1"/>
</dbReference>
<organism evidence="2 3">
    <name type="scientific">Gracilibacillus caseinilyticus</name>
    <dbReference type="NCBI Taxonomy" id="2932256"/>
    <lineage>
        <taxon>Bacteria</taxon>
        <taxon>Bacillati</taxon>
        <taxon>Bacillota</taxon>
        <taxon>Bacilli</taxon>
        <taxon>Bacillales</taxon>
        <taxon>Bacillaceae</taxon>
        <taxon>Gracilibacillus</taxon>
    </lineage>
</organism>
<feature type="transmembrane region" description="Helical" evidence="1">
    <location>
        <begin position="114"/>
        <end position="133"/>
    </location>
</feature>
<feature type="transmembrane region" description="Helical" evidence="1">
    <location>
        <begin position="260"/>
        <end position="279"/>
    </location>
</feature>
<dbReference type="InterPro" id="IPR049458">
    <property type="entry name" value="EpsG-like"/>
</dbReference>
<proteinExistence type="predicted"/>
<feature type="transmembrane region" description="Helical" evidence="1">
    <location>
        <begin position="145"/>
        <end position="173"/>
    </location>
</feature>
<evidence type="ECO:0000313" key="3">
    <source>
        <dbReference type="Proteomes" id="UP000831782"/>
    </source>
</evidence>
<keyword evidence="3" id="KW-1185">Reference proteome</keyword>
<keyword evidence="1" id="KW-0472">Membrane</keyword>
<feature type="transmembrane region" description="Helical" evidence="1">
    <location>
        <begin position="48"/>
        <end position="68"/>
    </location>
</feature>
<accession>A0ABY4F266</accession>
<evidence type="ECO:0000313" key="2">
    <source>
        <dbReference type="EMBL" id="UOQ50326.1"/>
    </source>
</evidence>
<feature type="transmembrane region" description="Helical" evidence="1">
    <location>
        <begin position="185"/>
        <end position="207"/>
    </location>
</feature>
<gene>
    <name evidence="2" type="ORF">MUN88_09815</name>
</gene>
<dbReference type="EMBL" id="CP095072">
    <property type="protein sequence ID" value="UOQ50326.1"/>
    <property type="molecule type" value="Genomic_DNA"/>
</dbReference>